<dbReference type="EMBL" id="LAZR01001956">
    <property type="protein sequence ID" value="KKN36592.1"/>
    <property type="molecule type" value="Genomic_DNA"/>
</dbReference>
<gene>
    <name evidence="1" type="ORF">LCGC14_0772200</name>
</gene>
<name>A0A0F9QHU0_9ZZZZ</name>
<organism evidence="1">
    <name type="scientific">marine sediment metagenome</name>
    <dbReference type="NCBI Taxonomy" id="412755"/>
    <lineage>
        <taxon>unclassified sequences</taxon>
        <taxon>metagenomes</taxon>
        <taxon>ecological metagenomes</taxon>
    </lineage>
</organism>
<evidence type="ECO:0000313" key="1">
    <source>
        <dbReference type="EMBL" id="KKN36592.1"/>
    </source>
</evidence>
<comment type="caution">
    <text evidence="1">The sequence shown here is derived from an EMBL/GenBank/DDBJ whole genome shotgun (WGS) entry which is preliminary data.</text>
</comment>
<sequence>MTYVPPKYNDMKWGGIEDAAVAWQCETWEIERWVAEGRIVGFLKRADAGWILPITKYGREFIARLKHEDMLAGDARHRLEATHAE</sequence>
<reference evidence="1" key="1">
    <citation type="journal article" date="2015" name="Nature">
        <title>Complex archaea that bridge the gap between prokaryotes and eukaryotes.</title>
        <authorList>
            <person name="Spang A."/>
            <person name="Saw J.H."/>
            <person name="Jorgensen S.L."/>
            <person name="Zaremba-Niedzwiedzka K."/>
            <person name="Martijn J."/>
            <person name="Lind A.E."/>
            <person name="van Eijk R."/>
            <person name="Schleper C."/>
            <person name="Guy L."/>
            <person name="Ettema T.J."/>
        </authorList>
    </citation>
    <scope>NUCLEOTIDE SEQUENCE</scope>
</reference>
<dbReference type="AlphaFoldDB" id="A0A0F9QHU0"/>
<protein>
    <submittedName>
        <fullName evidence="1">Uncharacterized protein</fullName>
    </submittedName>
</protein>
<accession>A0A0F9QHU0</accession>
<proteinExistence type="predicted"/>